<sequence length="709" mass="74790" precursor="true">MRYFAIRFGFLAAVAALTAWPTMAPAADGFRQDEQTLIDILVSEDAGKPQKAIACKKLAVYGSPKAAEALAPLLRDPEMVSWARIALEAIPGDEVDQVLIESMGDIDGRSLIGVINTLGIRGARSAVPSLIDALQNKDADVAVAAAVALGSIGGNDARQALQSAFASADDMTVRSGLAEGLILVAENSMAQDQSDAAAQIYDSVAAADVPPQRKIEAIRGSILSRGSDGVDRLIEALKSDDRAKQGIALTTVRELSGDGATGALVNAIEKVDASRRALLITGLAERGDAYAQDALIRQSESDDLAVRLAAIEGLQRIGDVTALPALLSAADDENVVVVASALETLSLLPDDQLEDAVISRLKDADGRAKEVLLSVVGARRIAGAKSMVIDALDAKDASIREAALQAIGQIATMDDLGMLMARAFDADNGDAAASLDALRAACVRMPDRDACAEKLDQAAANASTADRITTLELLTAMGGERSLKALADAAQSGDREIQDAATRLLGTWMTVDAAPYLLELASQPSHAYRIRALRGHLRIARQFTMNNRDRLQMANDALKVADREEEKRLILDVVRRYPTPAMLNVAVKVGQDAEMKPEAIAAAAVVLKLVGVTDKTAKALQPLWGKPMDVEIVSAKYGSAGKQKDVTELLQQHAGDSPLIRLPQSQYNSALGGDPAPGSPKELTVEYKIDGEAGQVSFAENDPIVLPLP</sequence>
<evidence type="ECO:0000256" key="1">
    <source>
        <dbReference type="SAM" id="SignalP"/>
    </source>
</evidence>
<organism evidence="2 3">
    <name type="scientific">Crateriforma conspicua</name>
    <dbReference type="NCBI Taxonomy" id="2527996"/>
    <lineage>
        <taxon>Bacteria</taxon>
        <taxon>Pseudomonadati</taxon>
        <taxon>Planctomycetota</taxon>
        <taxon>Planctomycetia</taxon>
        <taxon>Planctomycetales</taxon>
        <taxon>Planctomycetaceae</taxon>
        <taxon>Crateriforma</taxon>
    </lineage>
</organism>
<evidence type="ECO:0000313" key="2">
    <source>
        <dbReference type="EMBL" id="TWT72264.1"/>
    </source>
</evidence>
<dbReference type="EMBL" id="SJPL01000001">
    <property type="protein sequence ID" value="TWT72264.1"/>
    <property type="molecule type" value="Genomic_DNA"/>
</dbReference>
<dbReference type="InterPro" id="IPR016024">
    <property type="entry name" value="ARM-type_fold"/>
</dbReference>
<dbReference type="InterPro" id="IPR004155">
    <property type="entry name" value="PBS_lyase_HEAT"/>
</dbReference>
<dbReference type="Gene3D" id="1.25.10.10">
    <property type="entry name" value="Leucine-rich Repeat Variant"/>
    <property type="match status" value="3"/>
</dbReference>
<dbReference type="InterPro" id="IPR011989">
    <property type="entry name" value="ARM-like"/>
</dbReference>
<dbReference type="OrthoDB" id="234429at2"/>
<accession>A0A5C5YAV7</accession>
<dbReference type="AlphaFoldDB" id="A0A5C5YAV7"/>
<dbReference type="SUPFAM" id="SSF48371">
    <property type="entry name" value="ARM repeat"/>
    <property type="match status" value="3"/>
</dbReference>
<dbReference type="Proteomes" id="UP000317238">
    <property type="component" value="Unassembled WGS sequence"/>
</dbReference>
<dbReference type="RefSeq" id="WP_146440242.1">
    <property type="nucleotide sequence ID" value="NZ_SJPL01000001.1"/>
</dbReference>
<dbReference type="Pfam" id="PF13646">
    <property type="entry name" value="HEAT_2"/>
    <property type="match status" value="2"/>
</dbReference>
<evidence type="ECO:0000313" key="3">
    <source>
        <dbReference type="Proteomes" id="UP000317238"/>
    </source>
</evidence>
<comment type="caution">
    <text evidence="2">The sequence shown here is derived from an EMBL/GenBank/DDBJ whole genome shotgun (WGS) entry which is preliminary data.</text>
</comment>
<feature type="chain" id="PRO_5022754441" evidence="1">
    <location>
        <begin position="27"/>
        <end position="709"/>
    </location>
</feature>
<dbReference type="PANTHER" id="PTHR12697">
    <property type="entry name" value="PBS LYASE HEAT-LIKE PROTEIN"/>
    <property type="match status" value="1"/>
</dbReference>
<name>A0A5C5YAV7_9PLAN</name>
<dbReference type="SMART" id="SM00567">
    <property type="entry name" value="EZ_HEAT"/>
    <property type="match status" value="4"/>
</dbReference>
<keyword evidence="3" id="KW-1185">Reference proteome</keyword>
<reference evidence="2 3" key="1">
    <citation type="submission" date="2019-02" db="EMBL/GenBank/DDBJ databases">
        <title>Deep-cultivation of Planctomycetes and their phenomic and genomic characterization uncovers novel biology.</title>
        <authorList>
            <person name="Wiegand S."/>
            <person name="Jogler M."/>
            <person name="Boedeker C."/>
            <person name="Pinto D."/>
            <person name="Vollmers J."/>
            <person name="Rivas-Marin E."/>
            <person name="Kohn T."/>
            <person name="Peeters S.H."/>
            <person name="Heuer A."/>
            <person name="Rast P."/>
            <person name="Oberbeckmann S."/>
            <person name="Bunk B."/>
            <person name="Jeske O."/>
            <person name="Meyerdierks A."/>
            <person name="Storesund J.E."/>
            <person name="Kallscheuer N."/>
            <person name="Luecker S."/>
            <person name="Lage O.M."/>
            <person name="Pohl T."/>
            <person name="Merkel B.J."/>
            <person name="Hornburger P."/>
            <person name="Mueller R.-W."/>
            <person name="Bruemmer F."/>
            <person name="Labrenz M."/>
            <person name="Spormann A.M."/>
            <person name="Op Den Camp H."/>
            <person name="Overmann J."/>
            <person name="Amann R."/>
            <person name="Jetten M.S.M."/>
            <person name="Mascher T."/>
            <person name="Medema M.H."/>
            <person name="Devos D.P."/>
            <person name="Kaster A.-K."/>
            <person name="Ovreas L."/>
            <person name="Rohde M."/>
            <person name="Galperin M.Y."/>
            <person name="Jogler C."/>
        </authorList>
    </citation>
    <scope>NUCLEOTIDE SEQUENCE [LARGE SCALE GENOMIC DNA]</scope>
    <source>
        <strain evidence="2 3">Pan14r</strain>
    </source>
</reference>
<keyword evidence="1" id="KW-0732">Signal</keyword>
<feature type="signal peptide" evidence="1">
    <location>
        <begin position="1"/>
        <end position="26"/>
    </location>
</feature>
<dbReference type="PANTHER" id="PTHR12697:SF5">
    <property type="entry name" value="DEOXYHYPUSINE HYDROXYLASE"/>
    <property type="match status" value="1"/>
</dbReference>
<proteinExistence type="predicted"/>
<gene>
    <name evidence="2" type="ORF">Pan14r_45820</name>
</gene>
<dbReference type="GO" id="GO:0016491">
    <property type="term" value="F:oxidoreductase activity"/>
    <property type="evidence" value="ECO:0007669"/>
    <property type="project" value="TreeGrafter"/>
</dbReference>
<protein>
    <submittedName>
        <fullName evidence="2">HEAT repeat protein</fullName>
    </submittedName>
</protein>